<keyword evidence="10" id="KW-1185">Reference proteome</keyword>
<dbReference type="Proteomes" id="UP000037020">
    <property type="component" value="Unassembled WGS sequence"/>
</dbReference>
<keyword evidence="5 7" id="KW-0472">Membrane</keyword>
<dbReference type="InterPro" id="IPR050250">
    <property type="entry name" value="Macrolide_Exporter_MacB"/>
</dbReference>
<comment type="similarity">
    <text evidence="6">Belongs to the ABC-4 integral membrane protein family.</text>
</comment>
<dbReference type="PANTHER" id="PTHR30572">
    <property type="entry name" value="MEMBRANE COMPONENT OF TRANSPORTER-RELATED"/>
    <property type="match status" value="1"/>
</dbReference>
<feature type="non-terminal residue" evidence="9">
    <location>
        <position position="1"/>
    </location>
</feature>
<protein>
    <submittedName>
        <fullName evidence="9">ABC transporter permease</fullName>
    </submittedName>
</protein>
<evidence type="ECO:0000256" key="3">
    <source>
        <dbReference type="ARBA" id="ARBA00022692"/>
    </source>
</evidence>
<sequence>SAPGRERAVAEGLAALGKGRHSEWRVLDRAAYAAEARHRQDASMTVTYLLLAVITVFTSISVVNTLVMTVMERSGEFALLRLVGATRRQVGRMMGLENAVTVLAALLLGSAVAGAVLVGSARA</sequence>
<evidence type="ECO:0000256" key="1">
    <source>
        <dbReference type="ARBA" id="ARBA00004651"/>
    </source>
</evidence>
<dbReference type="Pfam" id="PF02687">
    <property type="entry name" value="FtsX"/>
    <property type="match status" value="1"/>
</dbReference>
<gene>
    <name evidence="9" type="ORF">ADK38_29745</name>
</gene>
<keyword evidence="4 7" id="KW-1133">Transmembrane helix</keyword>
<feature type="transmembrane region" description="Helical" evidence="7">
    <location>
        <begin position="99"/>
        <end position="119"/>
    </location>
</feature>
<keyword evidence="3 7" id="KW-0812">Transmembrane</keyword>
<keyword evidence="2" id="KW-1003">Cell membrane</keyword>
<evidence type="ECO:0000256" key="2">
    <source>
        <dbReference type="ARBA" id="ARBA00022475"/>
    </source>
</evidence>
<evidence type="ECO:0000256" key="4">
    <source>
        <dbReference type="ARBA" id="ARBA00022989"/>
    </source>
</evidence>
<dbReference type="InterPro" id="IPR003838">
    <property type="entry name" value="ABC3_permease_C"/>
</dbReference>
<dbReference type="PANTHER" id="PTHR30572:SF4">
    <property type="entry name" value="ABC TRANSPORTER PERMEASE YTRF"/>
    <property type="match status" value="1"/>
</dbReference>
<comment type="caution">
    <text evidence="9">The sequence shown here is derived from an EMBL/GenBank/DDBJ whole genome shotgun (WGS) entry which is preliminary data.</text>
</comment>
<evidence type="ECO:0000256" key="7">
    <source>
        <dbReference type="SAM" id="Phobius"/>
    </source>
</evidence>
<reference evidence="9 10" key="1">
    <citation type="submission" date="2015-07" db="EMBL/GenBank/DDBJ databases">
        <authorList>
            <person name="Ju K.-S."/>
            <person name="Doroghazi J.R."/>
            <person name="Metcalf W.W."/>
        </authorList>
    </citation>
    <scope>NUCLEOTIDE SEQUENCE [LARGE SCALE GENOMIC DNA]</scope>
    <source>
        <strain evidence="9 10">NRRL B-3589</strain>
    </source>
</reference>
<feature type="non-terminal residue" evidence="9">
    <location>
        <position position="123"/>
    </location>
</feature>
<accession>A0ABR5IZW0</accession>
<evidence type="ECO:0000256" key="6">
    <source>
        <dbReference type="ARBA" id="ARBA00038076"/>
    </source>
</evidence>
<comment type="subcellular location">
    <subcellularLocation>
        <location evidence="1">Cell membrane</location>
        <topology evidence="1">Multi-pass membrane protein</topology>
    </subcellularLocation>
</comment>
<evidence type="ECO:0000313" key="10">
    <source>
        <dbReference type="Proteomes" id="UP000037020"/>
    </source>
</evidence>
<feature type="transmembrane region" description="Helical" evidence="7">
    <location>
        <begin position="46"/>
        <end position="71"/>
    </location>
</feature>
<organism evidence="9 10">
    <name type="scientific">Streptomyces varsoviensis</name>
    <dbReference type="NCBI Taxonomy" id="67373"/>
    <lineage>
        <taxon>Bacteria</taxon>
        <taxon>Bacillati</taxon>
        <taxon>Actinomycetota</taxon>
        <taxon>Actinomycetes</taxon>
        <taxon>Kitasatosporales</taxon>
        <taxon>Streptomycetaceae</taxon>
        <taxon>Streptomyces</taxon>
    </lineage>
</organism>
<evidence type="ECO:0000259" key="8">
    <source>
        <dbReference type="Pfam" id="PF02687"/>
    </source>
</evidence>
<feature type="domain" description="ABC3 transporter permease C-terminal" evidence="8">
    <location>
        <begin position="49"/>
        <end position="113"/>
    </location>
</feature>
<dbReference type="EMBL" id="LGUT01002691">
    <property type="protein sequence ID" value="KOG86669.1"/>
    <property type="molecule type" value="Genomic_DNA"/>
</dbReference>
<evidence type="ECO:0000256" key="5">
    <source>
        <dbReference type="ARBA" id="ARBA00023136"/>
    </source>
</evidence>
<evidence type="ECO:0000313" key="9">
    <source>
        <dbReference type="EMBL" id="KOG86669.1"/>
    </source>
</evidence>
<proteinExistence type="inferred from homology"/>
<name>A0ABR5IZW0_9ACTN</name>